<sequence length="151" mass="17243">MLEYEIAAIYYFVAGIITAQAYFEEVPLDMVIPCVFYPTPTPAASGFSVNAYMTEFAMYIKFINHSTMAAYEMGEKVLQAIMGKRRKVPLVDETGKQTGRSFRVNMPKLKKVENGVYQMELSWNRHTRYDAKEVTLARDIFMNGLPVGKED</sequence>
<proteinExistence type="predicted"/>
<organism evidence="1 2">
    <name type="scientific">Acetatifactor muris</name>
    <dbReference type="NCBI Taxonomy" id="879566"/>
    <lineage>
        <taxon>Bacteria</taxon>
        <taxon>Bacillati</taxon>
        <taxon>Bacillota</taxon>
        <taxon>Clostridia</taxon>
        <taxon>Lachnospirales</taxon>
        <taxon>Lachnospiraceae</taxon>
        <taxon>Acetatifactor</taxon>
    </lineage>
</organism>
<keyword evidence="2" id="KW-1185">Reference proteome</keyword>
<evidence type="ECO:0000313" key="1">
    <source>
        <dbReference type="EMBL" id="SOY31036.1"/>
    </source>
</evidence>
<dbReference type="Proteomes" id="UP000236311">
    <property type="component" value="Unassembled WGS sequence"/>
</dbReference>
<dbReference type="OrthoDB" id="2899407at2"/>
<dbReference type="AlphaFoldDB" id="A0A2K4ZKW8"/>
<accession>A0A2K4ZKW8</accession>
<reference evidence="1 2" key="1">
    <citation type="submission" date="2018-01" db="EMBL/GenBank/DDBJ databases">
        <authorList>
            <person name="Gaut B.S."/>
            <person name="Morton B.R."/>
            <person name="Clegg M.T."/>
            <person name="Duvall M.R."/>
        </authorList>
    </citation>
    <scope>NUCLEOTIDE SEQUENCE [LARGE SCALE GENOMIC DNA]</scope>
    <source>
        <strain evidence="1">GP69</strain>
    </source>
</reference>
<evidence type="ECO:0000313" key="2">
    <source>
        <dbReference type="Proteomes" id="UP000236311"/>
    </source>
</evidence>
<name>A0A2K4ZKW8_9FIRM</name>
<protein>
    <submittedName>
        <fullName evidence="1">Uncharacterized protein</fullName>
    </submittedName>
</protein>
<gene>
    <name evidence="1" type="ORF">AMURIS_03770</name>
</gene>
<dbReference type="RefSeq" id="WP_103241048.1">
    <property type="nucleotide sequence ID" value="NZ_JANJZD010000024.1"/>
</dbReference>
<dbReference type="EMBL" id="OFSM01000021">
    <property type="protein sequence ID" value="SOY31036.1"/>
    <property type="molecule type" value="Genomic_DNA"/>
</dbReference>